<dbReference type="Pfam" id="PF15051">
    <property type="entry name" value="FAM198"/>
    <property type="match status" value="1"/>
</dbReference>
<protein>
    <submittedName>
        <fullName evidence="7">Uncharacterized protein</fullName>
    </submittedName>
</protein>
<evidence type="ECO:0000313" key="7">
    <source>
        <dbReference type="EMBL" id="CAL1610454.1"/>
    </source>
</evidence>
<feature type="region of interest" description="Disordered" evidence="6">
    <location>
        <begin position="262"/>
        <end position="381"/>
    </location>
</feature>
<name>A0AAV2MAS9_KNICA</name>
<dbReference type="PANTHER" id="PTHR15905:SF5">
    <property type="entry name" value="GOLGI-ASSOCIATED KINASE 1A"/>
    <property type="match status" value="1"/>
</dbReference>
<evidence type="ECO:0000256" key="5">
    <source>
        <dbReference type="ARBA" id="ARBA00023136"/>
    </source>
</evidence>
<evidence type="ECO:0000256" key="3">
    <source>
        <dbReference type="ARBA" id="ARBA00007691"/>
    </source>
</evidence>
<reference evidence="7 8" key="1">
    <citation type="submission" date="2024-04" db="EMBL/GenBank/DDBJ databases">
        <authorList>
            <person name="Waldvogel A.-M."/>
            <person name="Schoenle A."/>
        </authorList>
    </citation>
    <scope>NUCLEOTIDE SEQUENCE [LARGE SCALE GENOMIC DNA]</scope>
</reference>
<feature type="compositionally biased region" description="Pro residues" evidence="6">
    <location>
        <begin position="1"/>
        <end position="11"/>
    </location>
</feature>
<comment type="subcellular location">
    <subcellularLocation>
        <location evidence="1">Endomembrane system</location>
    </subcellularLocation>
    <subcellularLocation>
        <location evidence="2">Golgi apparatus</location>
    </subcellularLocation>
</comment>
<dbReference type="InterPro" id="IPR029207">
    <property type="entry name" value="FAM198"/>
</dbReference>
<keyword evidence="8" id="KW-1185">Reference proteome</keyword>
<sequence>MALTLPPPAPHPDANRWPSRALSSAHEFKPRPRSLEQLSTTALHQKNSVKNVPSRESDRKTPGGGGIRVSPDRREVPWFSKDDVQKMKLLAGGKPVTKARVPAHGQVLQVALEMPGQTQTRGKTFEDSPSLSHTERCHRGQCSLVKRQEDWFEVFAFHLDRVLGLNRSLPAVLRSFHSDILPYRYIRGAPRPVVWWDPDIRHLEDNNNDQNSVPLSHVQYQKMLKARCGIRTDLHEEPCVGVHHSEWSRLVLFDFLLQAEEEEFVSEEGEEQAEEGEEQAEEGEEQAEEGEEQAEEGEEQAEEGEEQAEEGEEQAEEGEEQVKEGEEQAEEGEEQAEEGEEQAEEGEEQAEEGEEPAEEGEEQAEEGENWRASKTTHFHYR</sequence>
<dbReference type="Proteomes" id="UP001497482">
    <property type="component" value="Chromosome 7"/>
</dbReference>
<keyword evidence="5" id="KW-0472">Membrane</keyword>
<feature type="region of interest" description="Disordered" evidence="6">
    <location>
        <begin position="1"/>
        <end position="73"/>
    </location>
</feature>
<feature type="compositionally biased region" description="Polar residues" evidence="6">
    <location>
        <begin position="36"/>
        <end position="51"/>
    </location>
</feature>
<evidence type="ECO:0000256" key="2">
    <source>
        <dbReference type="ARBA" id="ARBA00004555"/>
    </source>
</evidence>
<feature type="compositionally biased region" description="Acidic residues" evidence="6">
    <location>
        <begin position="327"/>
        <end position="367"/>
    </location>
</feature>
<keyword evidence="4" id="KW-0333">Golgi apparatus</keyword>
<evidence type="ECO:0000256" key="6">
    <source>
        <dbReference type="SAM" id="MobiDB-lite"/>
    </source>
</evidence>
<feature type="compositionally biased region" description="Acidic residues" evidence="6">
    <location>
        <begin position="262"/>
        <end position="319"/>
    </location>
</feature>
<dbReference type="PANTHER" id="PTHR15905">
    <property type="entry name" value="GOLGI-ASSOCIATED KINASE 1B-RELATED"/>
    <property type="match status" value="1"/>
</dbReference>
<evidence type="ECO:0000313" key="8">
    <source>
        <dbReference type="Proteomes" id="UP001497482"/>
    </source>
</evidence>
<organism evidence="7 8">
    <name type="scientific">Knipowitschia caucasica</name>
    <name type="common">Caucasian dwarf goby</name>
    <name type="synonym">Pomatoschistus caucasicus</name>
    <dbReference type="NCBI Taxonomy" id="637954"/>
    <lineage>
        <taxon>Eukaryota</taxon>
        <taxon>Metazoa</taxon>
        <taxon>Chordata</taxon>
        <taxon>Craniata</taxon>
        <taxon>Vertebrata</taxon>
        <taxon>Euteleostomi</taxon>
        <taxon>Actinopterygii</taxon>
        <taxon>Neopterygii</taxon>
        <taxon>Teleostei</taxon>
        <taxon>Neoteleostei</taxon>
        <taxon>Acanthomorphata</taxon>
        <taxon>Gobiaria</taxon>
        <taxon>Gobiiformes</taxon>
        <taxon>Gobioidei</taxon>
        <taxon>Gobiidae</taxon>
        <taxon>Gobiinae</taxon>
        <taxon>Knipowitschia</taxon>
    </lineage>
</organism>
<dbReference type="GO" id="GO:0005794">
    <property type="term" value="C:Golgi apparatus"/>
    <property type="evidence" value="ECO:0007669"/>
    <property type="project" value="UniProtKB-SubCell"/>
</dbReference>
<proteinExistence type="inferred from homology"/>
<gene>
    <name evidence="7" type="ORF">KC01_LOCUS37071</name>
</gene>
<dbReference type="AlphaFoldDB" id="A0AAV2MAS9"/>
<comment type="similarity">
    <text evidence="3">Belongs to the GASK family.</text>
</comment>
<dbReference type="EMBL" id="OZ035829">
    <property type="protein sequence ID" value="CAL1610454.1"/>
    <property type="molecule type" value="Genomic_DNA"/>
</dbReference>
<accession>A0AAV2MAS9</accession>
<evidence type="ECO:0000256" key="1">
    <source>
        <dbReference type="ARBA" id="ARBA00004308"/>
    </source>
</evidence>
<evidence type="ECO:0000256" key="4">
    <source>
        <dbReference type="ARBA" id="ARBA00023034"/>
    </source>
</evidence>